<keyword evidence="2" id="KW-1185">Reference proteome</keyword>
<dbReference type="OrthoDB" id="10371934at2759"/>
<protein>
    <submittedName>
        <fullName evidence="1">Uncharacterized protein</fullName>
    </submittedName>
</protein>
<dbReference type="InParanoid" id="A0A2P5FTQ0"/>
<organism evidence="1 2">
    <name type="scientific">Trema orientale</name>
    <name type="common">Charcoal tree</name>
    <name type="synonym">Celtis orientalis</name>
    <dbReference type="NCBI Taxonomy" id="63057"/>
    <lineage>
        <taxon>Eukaryota</taxon>
        <taxon>Viridiplantae</taxon>
        <taxon>Streptophyta</taxon>
        <taxon>Embryophyta</taxon>
        <taxon>Tracheophyta</taxon>
        <taxon>Spermatophyta</taxon>
        <taxon>Magnoliopsida</taxon>
        <taxon>eudicotyledons</taxon>
        <taxon>Gunneridae</taxon>
        <taxon>Pentapetalae</taxon>
        <taxon>rosids</taxon>
        <taxon>fabids</taxon>
        <taxon>Rosales</taxon>
        <taxon>Cannabaceae</taxon>
        <taxon>Trema</taxon>
    </lineage>
</organism>
<dbReference type="EMBL" id="JXTC01000009">
    <property type="protein sequence ID" value="POO01173.1"/>
    <property type="molecule type" value="Genomic_DNA"/>
</dbReference>
<reference evidence="2" key="1">
    <citation type="submission" date="2016-06" db="EMBL/GenBank/DDBJ databases">
        <title>Parallel loss of symbiosis genes in relatives of nitrogen-fixing non-legume Parasponia.</title>
        <authorList>
            <person name="Van Velzen R."/>
            <person name="Holmer R."/>
            <person name="Bu F."/>
            <person name="Rutten L."/>
            <person name="Van Zeijl A."/>
            <person name="Liu W."/>
            <person name="Santuari L."/>
            <person name="Cao Q."/>
            <person name="Sharma T."/>
            <person name="Shen D."/>
            <person name="Roswanjaya Y."/>
            <person name="Wardhani T."/>
            <person name="Kalhor M.S."/>
            <person name="Jansen J."/>
            <person name="Van den Hoogen J."/>
            <person name="Gungor B."/>
            <person name="Hartog M."/>
            <person name="Hontelez J."/>
            <person name="Verver J."/>
            <person name="Yang W.-C."/>
            <person name="Schijlen E."/>
            <person name="Repin R."/>
            <person name="Schilthuizen M."/>
            <person name="Schranz E."/>
            <person name="Heidstra R."/>
            <person name="Miyata K."/>
            <person name="Fedorova E."/>
            <person name="Kohlen W."/>
            <person name="Bisseling T."/>
            <person name="Smit S."/>
            <person name="Geurts R."/>
        </authorList>
    </citation>
    <scope>NUCLEOTIDE SEQUENCE [LARGE SCALE GENOMIC DNA]</scope>
    <source>
        <strain evidence="2">cv. RG33-2</strain>
    </source>
</reference>
<dbReference type="AlphaFoldDB" id="A0A2P5FTQ0"/>
<name>A0A2P5FTQ0_TREOI</name>
<sequence length="99" mass="10934">MYCVSSINLCADGGAKSQKGKVEWSHFCVEWSHLFNQVEVTCGGHASIEGPSWVPMHEDLVGQQNPTKISRSGVHHSCVSLFIGLFIVLLDHIRTLELV</sequence>
<comment type="caution">
    <text evidence="1">The sequence shown here is derived from an EMBL/GenBank/DDBJ whole genome shotgun (WGS) entry which is preliminary data.</text>
</comment>
<evidence type="ECO:0000313" key="2">
    <source>
        <dbReference type="Proteomes" id="UP000237000"/>
    </source>
</evidence>
<accession>A0A2P5FTQ0</accession>
<evidence type="ECO:0000313" key="1">
    <source>
        <dbReference type="EMBL" id="POO01173.1"/>
    </source>
</evidence>
<proteinExistence type="predicted"/>
<gene>
    <name evidence="1" type="ORF">TorRG33x02_029270</name>
</gene>
<dbReference type="Proteomes" id="UP000237000">
    <property type="component" value="Unassembled WGS sequence"/>
</dbReference>